<gene>
    <name evidence="1" type="ORF">DVH24_014501</name>
</gene>
<proteinExistence type="predicted"/>
<evidence type="ECO:0000313" key="2">
    <source>
        <dbReference type="Proteomes" id="UP000290289"/>
    </source>
</evidence>
<protein>
    <submittedName>
        <fullName evidence="1">Uncharacterized protein</fullName>
    </submittedName>
</protein>
<sequence>MRCGRNWGCRPSFTGPKLGCYSRAKCEGSSSGLGCCRQSKGATQTAQFCSSASRLAARDLGVHGSIPTAQAAGSHATARLGFS</sequence>
<comment type="caution">
    <text evidence="1">The sequence shown here is derived from an EMBL/GenBank/DDBJ whole genome shotgun (WGS) entry which is preliminary data.</text>
</comment>
<accession>A0A498KQF9</accession>
<keyword evidence="2" id="KW-1185">Reference proteome</keyword>
<dbReference type="AlphaFoldDB" id="A0A498KQF9"/>
<dbReference type="EMBL" id="RDQH01000327">
    <property type="protein sequence ID" value="RXI07935.1"/>
    <property type="molecule type" value="Genomic_DNA"/>
</dbReference>
<organism evidence="1 2">
    <name type="scientific">Malus domestica</name>
    <name type="common">Apple</name>
    <name type="synonym">Pyrus malus</name>
    <dbReference type="NCBI Taxonomy" id="3750"/>
    <lineage>
        <taxon>Eukaryota</taxon>
        <taxon>Viridiplantae</taxon>
        <taxon>Streptophyta</taxon>
        <taxon>Embryophyta</taxon>
        <taxon>Tracheophyta</taxon>
        <taxon>Spermatophyta</taxon>
        <taxon>Magnoliopsida</taxon>
        <taxon>eudicotyledons</taxon>
        <taxon>Gunneridae</taxon>
        <taxon>Pentapetalae</taxon>
        <taxon>rosids</taxon>
        <taxon>fabids</taxon>
        <taxon>Rosales</taxon>
        <taxon>Rosaceae</taxon>
        <taxon>Amygdaloideae</taxon>
        <taxon>Maleae</taxon>
        <taxon>Malus</taxon>
    </lineage>
</organism>
<name>A0A498KQF9_MALDO</name>
<evidence type="ECO:0000313" key="1">
    <source>
        <dbReference type="EMBL" id="RXI07935.1"/>
    </source>
</evidence>
<reference evidence="1 2" key="1">
    <citation type="submission" date="2018-10" db="EMBL/GenBank/DDBJ databases">
        <title>A high-quality apple genome assembly.</title>
        <authorList>
            <person name="Hu J."/>
        </authorList>
    </citation>
    <scope>NUCLEOTIDE SEQUENCE [LARGE SCALE GENOMIC DNA]</scope>
    <source>
        <strain evidence="2">cv. HFTH1</strain>
        <tissue evidence="1">Young leaf</tissue>
    </source>
</reference>
<dbReference type="Proteomes" id="UP000290289">
    <property type="component" value="Chromosome 1"/>
</dbReference>